<dbReference type="PANTHER" id="PTHR30069:SF50">
    <property type="entry name" value="TONB-DEPENDENT RECEPTOR HI_1217-RELATED"/>
    <property type="match status" value="1"/>
</dbReference>
<organism evidence="9">
    <name type="scientific">hydrocarbon metagenome</name>
    <dbReference type="NCBI Taxonomy" id="938273"/>
    <lineage>
        <taxon>unclassified sequences</taxon>
        <taxon>metagenomes</taxon>
        <taxon>ecological metagenomes</taxon>
    </lineage>
</organism>
<evidence type="ECO:0000256" key="3">
    <source>
        <dbReference type="ARBA" id="ARBA00022692"/>
    </source>
</evidence>
<dbReference type="GO" id="GO:0009279">
    <property type="term" value="C:cell outer membrane"/>
    <property type="evidence" value="ECO:0007669"/>
    <property type="project" value="UniProtKB-SubCell"/>
</dbReference>
<dbReference type="GO" id="GO:0015344">
    <property type="term" value="F:siderophore uptake transmembrane transporter activity"/>
    <property type="evidence" value="ECO:0007669"/>
    <property type="project" value="TreeGrafter"/>
</dbReference>
<reference evidence="9" key="1">
    <citation type="journal article" date="2015" name="Proc. Natl. Acad. Sci. U.S.A.">
        <title>Networks of energetic and metabolic interactions define dynamics in microbial communities.</title>
        <authorList>
            <person name="Embree M."/>
            <person name="Liu J.K."/>
            <person name="Al-Bassam M.M."/>
            <person name="Zengler K."/>
        </authorList>
    </citation>
    <scope>NUCLEOTIDE SEQUENCE</scope>
</reference>
<dbReference type="SUPFAM" id="SSF56935">
    <property type="entry name" value="Porins"/>
    <property type="match status" value="1"/>
</dbReference>
<feature type="domain" description="TonB-dependent receptor plug" evidence="8">
    <location>
        <begin position="118"/>
        <end position="223"/>
    </location>
</feature>
<keyword evidence="9" id="KW-0675">Receptor</keyword>
<dbReference type="Gene3D" id="2.170.130.10">
    <property type="entry name" value="TonB-dependent receptor, plug domain"/>
    <property type="match status" value="1"/>
</dbReference>
<evidence type="ECO:0000313" key="9">
    <source>
        <dbReference type="EMBL" id="KUG25986.1"/>
    </source>
</evidence>
<keyword evidence="2" id="KW-0813">Transport</keyword>
<gene>
    <name evidence="9" type="ORF">ASZ90_004189</name>
</gene>
<evidence type="ECO:0000256" key="6">
    <source>
        <dbReference type="ARBA" id="ARBA00023237"/>
    </source>
</evidence>
<keyword evidence="3" id="KW-0812">Transmembrane</keyword>
<evidence type="ECO:0000259" key="7">
    <source>
        <dbReference type="Pfam" id="PF00593"/>
    </source>
</evidence>
<evidence type="ECO:0000256" key="5">
    <source>
        <dbReference type="ARBA" id="ARBA00023136"/>
    </source>
</evidence>
<evidence type="ECO:0000256" key="2">
    <source>
        <dbReference type="ARBA" id="ARBA00022448"/>
    </source>
</evidence>
<evidence type="ECO:0000256" key="4">
    <source>
        <dbReference type="ARBA" id="ARBA00023077"/>
    </source>
</evidence>
<dbReference type="Gene3D" id="2.40.170.20">
    <property type="entry name" value="TonB-dependent receptor, beta-barrel domain"/>
    <property type="match status" value="1"/>
</dbReference>
<comment type="subcellular location">
    <subcellularLocation>
        <location evidence="1">Cell outer membrane</location>
        <topology evidence="1">Multi-pass membrane protein</topology>
    </subcellularLocation>
</comment>
<evidence type="ECO:0000256" key="1">
    <source>
        <dbReference type="ARBA" id="ARBA00004571"/>
    </source>
</evidence>
<feature type="domain" description="TonB-dependent receptor-like beta-barrel" evidence="7">
    <location>
        <begin position="368"/>
        <end position="800"/>
    </location>
</feature>
<evidence type="ECO:0000259" key="8">
    <source>
        <dbReference type="Pfam" id="PF07715"/>
    </source>
</evidence>
<dbReference type="AlphaFoldDB" id="A0A0W8FZ09"/>
<protein>
    <submittedName>
        <fullName evidence="9">Thiamin-regulated outer membrane receptor omr1</fullName>
    </submittedName>
</protein>
<proteinExistence type="predicted"/>
<dbReference type="PANTHER" id="PTHR30069">
    <property type="entry name" value="TONB-DEPENDENT OUTER MEMBRANE RECEPTOR"/>
    <property type="match status" value="1"/>
</dbReference>
<dbReference type="InterPro" id="IPR000531">
    <property type="entry name" value="Beta-barrel_TonB"/>
</dbReference>
<dbReference type="InterPro" id="IPR039426">
    <property type="entry name" value="TonB-dep_rcpt-like"/>
</dbReference>
<dbReference type="Pfam" id="PF13715">
    <property type="entry name" value="CarbopepD_reg_2"/>
    <property type="match status" value="1"/>
</dbReference>
<accession>A0A0W8FZ09</accession>
<dbReference type="PROSITE" id="PS52016">
    <property type="entry name" value="TONB_DEPENDENT_REC_3"/>
    <property type="match status" value="1"/>
</dbReference>
<dbReference type="InterPro" id="IPR012910">
    <property type="entry name" value="Plug_dom"/>
</dbReference>
<dbReference type="Pfam" id="PF00593">
    <property type="entry name" value="TonB_dep_Rec_b-barrel"/>
    <property type="match status" value="1"/>
</dbReference>
<dbReference type="Pfam" id="PF07715">
    <property type="entry name" value="Plug"/>
    <property type="match status" value="1"/>
</dbReference>
<keyword evidence="5" id="KW-0472">Membrane</keyword>
<comment type="caution">
    <text evidence="9">The sequence shown here is derived from an EMBL/GenBank/DDBJ whole genome shotgun (WGS) entry which is preliminary data.</text>
</comment>
<dbReference type="InterPro" id="IPR036942">
    <property type="entry name" value="Beta-barrel_TonB_sf"/>
</dbReference>
<dbReference type="GO" id="GO:0044718">
    <property type="term" value="P:siderophore transmembrane transport"/>
    <property type="evidence" value="ECO:0007669"/>
    <property type="project" value="TreeGrafter"/>
</dbReference>
<keyword evidence="6" id="KW-0998">Cell outer membrane</keyword>
<sequence length="830" mass="94613">MFKNFTLLIIFCTVIQAQISVTGKIVNSESNEPLSNANVFVVGTNYGTPSDNEGKFSLTGNFSTDDVLRISFIGFEAAELTVPQFNQLPGGIIKLTPKVLTSQSVLVSASIGKEGFSPITFSKIKKKEIQERYSVQDVPEFLSYLPNTTFYSESGNGIGYNYLSIRGFDQRRISISVNGIPQNDPEDHNIYWLDLPNLLGSTELIQVQRGAGSGVIGYPAVGGSINIITSAFSDNQKYDLGTVYGSYNTRKYTASFASGLIDNKYSLYAKFGKVLSSGYRHQSWVDFNSYHLSAVRYDENVTTQINLYGGPISDGLAYNGLAKFAIKDKELRKENLSYWESEQDDYTYKVYRRPDETENFSQPHFELLNEFKLSNNVTFNNALFLILGDGFFDYDGSWADSAYFRLTRDNGFVLDSNPENVLIRAMVENKQWGVIPRIRWTHTNGELTTGIEYRNHRSVHWGSLRYGENLPKGISQDYRYYYYEGGKDIFNFFVNENYELSEQLNIMAELQLAYHNYKIENERYLDNEFEIDNLFLNPRIGLNYKFTPTFNSYISFARVTREPRLKNYYDAAESSGGAVPQFEQNIDGSIDFTNPLVKPESMNNLEIGANYSEDKLNLSLNFYYMLFDDEIVKSGQLDRFGQPITGNIDKTVHTGIEFTGSIKFLKHFDLTLNGSVSKNYISSGNTYLKWRNQVTGEREVVELDLTENEIGGFPSTTFNAILRFYYSDFSIQLFGKYVGEYYSDNYGDKLNSYLQEYPGIIDYNDNLVESYFVANLITNYEFSIQPVFKKVKLFVQVNNIFDNLYAAHAVGKEFYPAAERNYLVGLTLGL</sequence>
<dbReference type="InterPro" id="IPR008969">
    <property type="entry name" value="CarboxyPept-like_regulatory"/>
</dbReference>
<keyword evidence="4" id="KW-0798">TonB box</keyword>
<name>A0A0W8FZ09_9ZZZZ</name>
<dbReference type="InterPro" id="IPR037066">
    <property type="entry name" value="Plug_dom_sf"/>
</dbReference>
<dbReference type="EMBL" id="LNQE01000561">
    <property type="protein sequence ID" value="KUG25986.1"/>
    <property type="molecule type" value="Genomic_DNA"/>
</dbReference>
<dbReference type="SUPFAM" id="SSF49464">
    <property type="entry name" value="Carboxypeptidase regulatory domain-like"/>
    <property type="match status" value="1"/>
</dbReference>